<keyword evidence="1" id="KW-0805">Transcription regulation</keyword>
<dbReference type="InterPro" id="IPR000835">
    <property type="entry name" value="HTH_MarR-typ"/>
</dbReference>
<dbReference type="Pfam" id="PF12802">
    <property type="entry name" value="MarR_2"/>
    <property type="match status" value="1"/>
</dbReference>
<organism evidence="5 6">
    <name type="scientific">Streptantibioticus parmotrematis</name>
    <dbReference type="NCBI Taxonomy" id="2873249"/>
    <lineage>
        <taxon>Bacteria</taxon>
        <taxon>Bacillati</taxon>
        <taxon>Actinomycetota</taxon>
        <taxon>Actinomycetes</taxon>
        <taxon>Kitasatosporales</taxon>
        <taxon>Streptomycetaceae</taxon>
        <taxon>Streptantibioticus</taxon>
    </lineage>
</organism>
<evidence type="ECO:0000313" key="6">
    <source>
        <dbReference type="Proteomes" id="UP001198565"/>
    </source>
</evidence>
<dbReference type="PANTHER" id="PTHR39515">
    <property type="entry name" value="CONSERVED PROTEIN"/>
    <property type="match status" value="1"/>
</dbReference>
<dbReference type="InterPro" id="IPR052526">
    <property type="entry name" value="HTH-type_Bedaq_tolerance"/>
</dbReference>
<dbReference type="PROSITE" id="PS01117">
    <property type="entry name" value="HTH_MARR_1"/>
    <property type="match status" value="1"/>
</dbReference>
<evidence type="ECO:0000256" key="1">
    <source>
        <dbReference type="ARBA" id="ARBA00023015"/>
    </source>
</evidence>
<dbReference type="InterPro" id="IPR036388">
    <property type="entry name" value="WH-like_DNA-bd_sf"/>
</dbReference>
<dbReference type="PANTHER" id="PTHR39515:SF2">
    <property type="entry name" value="HTH-TYPE TRANSCRIPTIONAL REGULATOR RV0880"/>
    <property type="match status" value="1"/>
</dbReference>
<name>A0ABS7QRT0_9ACTN</name>
<dbReference type="Gene3D" id="1.10.287.100">
    <property type="match status" value="1"/>
</dbReference>
<evidence type="ECO:0000256" key="3">
    <source>
        <dbReference type="ARBA" id="ARBA00023163"/>
    </source>
</evidence>
<dbReference type="InterPro" id="IPR036390">
    <property type="entry name" value="WH_DNA-bd_sf"/>
</dbReference>
<reference evidence="5 6" key="1">
    <citation type="submission" date="2021-08" db="EMBL/GenBank/DDBJ databases">
        <title>Streptomyces sp. PTM05 isolated from lichen.</title>
        <authorList>
            <person name="Somphong A."/>
            <person name="Phongsopitanun W."/>
            <person name="Tanasupawat S."/>
        </authorList>
    </citation>
    <scope>NUCLEOTIDE SEQUENCE [LARGE SCALE GENOMIC DNA]</scope>
    <source>
        <strain evidence="5 6">Ptm05</strain>
    </source>
</reference>
<evidence type="ECO:0000313" key="5">
    <source>
        <dbReference type="EMBL" id="MBY8885890.1"/>
    </source>
</evidence>
<dbReference type="SUPFAM" id="SSF46785">
    <property type="entry name" value="Winged helix' DNA-binding domain"/>
    <property type="match status" value="1"/>
</dbReference>
<feature type="domain" description="HTH marR-type" evidence="4">
    <location>
        <begin position="1"/>
        <end position="118"/>
    </location>
</feature>
<evidence type="ECO:0000259" key="4">
    <source>
        <dbReference type="PROSITE" id="PS50995"/>
    </source>
</evidence>
<dbReference type="PROSITE" id="PS50995">
    <property type="entry name" value="HTH_MARR_2"/>
    <property type="match status" value="1"/>
</dbReference>
<proteinExistence type="predicted"/>
<dbReference type="Proteomes" id="UP001198565">
    <property type="component" value="Unassembled WGS sequence"/>
</dbReference>
<dbReference type="SMART" id="SM00347">
    <property type="entry name" value="HTH_MARR"/>
    <property type="match status" value="1"/>
</dbReference>
<keyword evidence="3" id="KW-0804">Transcription</keyword>
<accession>A0ABS7QRT0</accession>
<sequence>MRAAAPHGGLTPSQRIVLGRLAEGDATTAALARAEHVRPQSMRLTVAALEEQGLVERRPDPGDGRQVVVSLTEAGARCVASVRDAKRGWLTEAIETELTEAQQRALADAVALLRRLAQS</sequence>
<protein>
    <submittedName>
        <fullName evidence="5">MarR family transcriptional regulator</fullName>
    </submittedName>
</protein>
<comment type="caution">
    <text evidence="5">The sequence shown here is derived from an EMBL/GenBank/DDBJ whole genome shotgun (WGS) entry which is preliminary data.</text>
</comment>
<evidence type="ECO:0000256" key="2">
    <source>
        <dbReference type="ARBA" id="ARBA00023125"/>
    </source>
</evidence>
<dbReference type="InterPro" id="IPR023187">
    <property type="entry name" value="Tscrpt_reg_MarR-type_CS"/>
</dbReference>
<dbReference type="Gene3D" id="1.10.10.10">
    <property type="entry name" value="Winged helix-like DNA-binding domain superfamily/Winged helix DNA-binding domain"/>
    <property type="match status" value="1"/>
</dbReference>
<keyword evidence="6" id="KW-1185">Reference proteome</keyword>
<dbReference type="EMBL" id="JAINVZ010000007">
    <property type="protein sequence ID" value="MBY8885890.1"/>
    <property type="molecule type" value="Genomic_DNA"/>
</dbReference>
<keyword evidence="2" id="KW-0238">DNA-binding</keyword>
<gene>
    <name evidence="5" type="ORF">K7472_13645</name>
</gene>